<dbReference type="GO" id="GO:0051087">
    <property type="term" value="F:protein-folding chaperone binding"/>
    <property type="evidence" value="ECO:0007669"/>
    <property type="project" value="InterPro"/>
</dbReference>
<evidence type="ECO:0000256" key="2">
    <source>
        <dbReference type="ARBA" id="ARBA00023186"/>
    </source>
</evidence>
<evidence type="ECO:0000313" key="6">
    <source>
        <dbReference type="EMBL" id="GAX76423.1"/>
    </source>
</evidence>
<dbReference type="Gene3D" id="3.90.20.20">
    <property type="match status" value="1"/>
</dbReference>
<evidence type="ECO:0000256" key="5">
    <source>
        <dbReference type="SAM" id="MobiDB-lite"/>
    </source>
</evidence>
<evidence type="ECO:0000256" key="3">
    <source>
        <dbReference type="RuleBase" id="RU004478"/>
    </source>
</evidence>
<evidence type="ECO:0000256" key="4">
    <source>
        <dbReference type="SAM" id="Coils"/>
    </source>
</evidence>
<sequence>MRLAEANHGNIRRKDYLKDSRTGITRKCISCRRSRVLFNLQEYKIYPVSNYLSSRVSTKPLRSFLSHRLPIVVTEPESLKQQLLQDLREATCWQDVQKLLHRYQGVHGTQTELWLLRQVLGSVPRLAPRRDNERAAFEQLISSLTGLARQHIAQCNPDDLADTVYRLGQLGALDPEFMEDVIAAARRQYSLRSDQPYDPEGLHNLLGAFASVRASPQYNSLDLLLQDSGLLLQCRTPEQLASVLIALSQLGYRGEHANGAFQEALERLCTSCVASMGNSSNDAMCFPLNRINRGYEVGTSSTPVAQPSTESVNQASAPLLYTNSPLTQPGWIYQQEEEEKVLKWRKKLVAEAQQVTATIRILERMGRMRQAQELRTAYLNRMRVQQQYMQQWKLAKLQDAQKEQAKKEQLLLQQQQQQGQGSFRRQVPSLSPPSAALQQALQVAGSWQQLQRLLTTYWPRLDYGNLVLAFSRLPQLLARSPPVSYIQRSEVAELLEALGSALAEGALAASPSQLTRCLESCSRLRYLDQGLLSTLLRAVRSSVDDFEGTELVGVLSALAATGLRPTGDFMQLILGAVLDQMEGMSSHSLRTLITSVLKLGVTPSDTWLLHFLDQVKSQEVSLEESGVTSCLKAAVLINEGLVRSWIQKESTRKAHADSTDDARRVQRLSVPESALPSAEHIFSPFLSRGSDGALANSAVKDGKPSGPVAESGKSYSQPFAVDKEAGSVASWSNEMKERVQEGTLVSSESYEDDVTPEEDIQVPVSLESVDFDYEQEASSLGPLMAGQQLPGGYTVPPPSLLSRQSEMAGSADDSSMDQQMLEDARMRRGDTDHAHDNAETMSARMGHDTNNSYQEGNSVSTAVPLDADEVLLDDNLGVDITEGLPWLNFEYFEEVDEEDDALESGNTLELSSLSSAPSTAASTIIEGGNTLEFSQLNTAPSTAASTIIEGGNTLEFSQLNSAPSTAASTINEGGNTLEFSQLVDSAPSAGASTVDVVASVVEQSVEVKVGDEVSSSTADQRQAAESISIASGPPDNATSHHLQEERGPSPSLSTPQSLLDTTSQNEEVNEVEEEDDKLPLELLRAAVQDRYEEVMQYMERERQAVQEMEQREEEARASIPLNMLYKLQKDFQNAMARSQKEKQEARGKAVAAVVEKVLPVLDNFERAAMSLRATTSQEALIKERYEEVQHLLVEILSKHGVKELECKGKHFDPLMHEAIMQEYSDEVPDGTVLMCLQKGYQLISPPVSSGTSDVSDAEDASISSRKGAEELHAGSRSRDIVDGKSHDLNLAVGNISNKPQLASERSDVISHPGLLIRPALVKVSTR</sequence>
<feature type="region of interest" description="Disordered" evidence="5">
    <location>
        <begin position="1009"/>
        <end position="1077"/>
    </location>
</feature>
<accession>A0A250X019</accession>
<comment type="caution">
    <text evidence="6">The sequence shown here is derived from an EMBL/GenBank/DDBJ whole genome shotgun (WGS) entry which is preliminary data.</text>
</comment>
<dbReference type="GO" id="GO:0042803">
    <property type="term" value="F:protein homodimerization activity"/>
    <property type="evidence" value="ECO:0007669"/>
    <property type="project" value="InterPro"/>
</dbReference>
<dbReference type="GO" id="GO:0051082">
    <property type="term" value="F:unfolded protein binding"/>
    <property type="evidence" value="ECO:0007669"/>
    <property type="project" value="TreeGrafter"/>
</dbReference>
<keyword evidence="7" id="KW-1185">Reference proteome</keyword>
<dbReference type="Gene3D" id="2.30.22.10">
    <property type="entry name" value="Head domain of nucleotide exchange factor GrpE"/>
    <property type="match status" value="1"/>
</dbReference>
<feature type="compositionally biased region" description="Acidic residues" evidence="5">
    <location>
        <begin position="1067"/>
        <end position="1076"/>
    </location>
</feature>
<dbReference type="Proteomes" id="UP000232323">
    <property type="component" value="Unassembled WGS sequence"/>
</dbReference>
<proteinExistence type="inferred from homology"/>
<reference evidence="6 7" key="1">
    <citation type="submission" date="2017-08" db="EMBL/GenBank/DDBJ databases">
        <title>Acidophilic green algal genome provides insights into adaptation to an acidic environment.</title>
        <authorList>
            <person name="Hirooka S."/>
            <person name="Hirose Y."/>
            <person name="Kanesaki Y."/>
            <person name="Higuchi S."/>
            <person name="Fujiwara T."/>
            <person name="Onuma R."/>
            <person name="Era A."/>
            <person name="Ohbayashi R."/>
            <person name="Uzuka A."/>
            <person name="Nozaki H."/>
            <person name="Yoshikawa H."/>
            <person name="Miyagishima S.Y."/>
        </authorList>
    </citation>
    <scope>NUCLEOTIDE SEQUENCE [LARGE SCALE GENOMIC DNA]</scope>
    <source>
        <strain evidence="6 7">NIES-2499</strain>
    </source>
</reference>
<name>A0A250X019_9CHLO</name>
<dbReference type="Pfam" id="PF01025">
    <property type="entry name" value="GrpE"/>
    <property type="match status" value="1"/>
</dbReference>
<feature type="region of interest" description="Disordered" evidence="5">
    <location>
        <begin position="1245"/>
        <end position="1280"/>
    </location>
</feature>
<evidence type="ECO:0008006" key="8">
    <source>
        <dbReference type="Google" id="ProtNLM"/>
    </source>
</evidence>
<dbReference type="STRING" id="1157962.A0A250X019"/>
<feature type="region of interest" description="Disordered" evidence="5">
    <location>
        <begin position="694"/>
        <end position="714"/>
    </location>
</feature>
<dbReference type="InterPro" id="IPR000740">
    <property type="entry name" value="GrpE"/>
</dbReference>
<dbReference type="GO" id="GO:0006457">
    <property type="term" value="P:protein folding"/>
    <property type="evidence" value="ECO:0007669"/>
    <property type="project" value="InterPro"/>
</dbReference>
<dbReference type="HAMAP" id="MF_01151">
    <property type="entry name" value="GrpE"/>
    <property type="match status" value="1"/>
</dbReference>
<feature type="compositionally biased region" description="Basic and acidic residues" evidence="5">
    <location>
        <begin position="1266"/>
        <end position="1280"/>
    </location>
</feature>
<keyword evidence="4" id="KW-0175">Coiled coil</keyword>
<dbReference type="InterPro" id="IPR013805">
    <property type="entry name" value="GrpE_CC"/>
</dbReference>
<keyword evidence="2" id="KW-0143">Chaperone</keyword>
<dbReference type="PANTHER" id="PTHR21237:SF23">
    <property type="entry name" value="GRPE PROTEIN HOMOLOG, MITOCHONDRIAL"/>
    <property type="match status" value="1"/>
</dbReference>
<dbReference type="PRINTS" id="PR00773">
    <property type="entry name" value="GRPEPROTEIN"/>
</dbReference>
<evidence type="ECO:0000256" key="1">
    <source>
        <dbReference type="ARBA" id="ARBA00009054"/>
    </source>
</evidence>
<dbReference type="PANTHER" id="PTHR21237">
    <property type="entry name" value="GRPE PROTEIN"/>
    <property type="match status" value="1"/>
</dbReference>
<dbReference type="SUPFAM" id="SSF58014">
    <property type="entry name" value="Coiled-coil domain of nucleotide exchange factor GrpE"/>
    <property type="match status" value="1"/>
</dbReference>
<gene>
    <name evidence="6" type="ORF">CEUSTIGMA_g3868.t1</name>
</gene>
<feature type="compositionally biased region" description="Low complexity" evidence="5">
    <location>
        <begin position="1048"/>
        <end position="1066"/>
    </location>
</feature>
<dbReference type="EMBL" id="BEGY01000017">
    <property type="protein sequence ID" value="GAX76423.1"/>
    <property type="molecule type" value="Genomic_DNA"/>
</dbReference>
<feature type="coiled-coil region" evidence="4">
    <location>
        <begin position="1091"/>
        <end position="1148"/>
    </location>
</feature>
<evidence type="ECO:0000313" key="7">
    <source>
        <dbReference type="Proteomes" id="UP000232323"/>
    </source>
</evidence>
<organism evidence="6 7">
    <name type="scientific">Chlamydomonas eustigma</name>
    <dbReference type="NCBI Taxonomy" id="1157962"/>
    <lineage>
        <taxon>Eukaryota</taxon>
        <taxon>Viridiplantae</taxon>
        <taxon>Chlorophyta</taxon>
        <taxon>core chlorophytes</taxon>
        <taxon>Chlorophyceae</taxon>
        <taxon>CS clade</taxon>
        <taxon>Chlamydomonadales</taxon>
        <taxon>Chlamydomonadaceae</taxon>
        <taxon>Chlamydomonas</taxon>
    </lineage>
</organism>
<dbReference type="InterPro" id="IPR009012">
    <property type="entry name" value="GrpE_head"/>
</dbReference>
<comment type="similarity">
    <text evidence="1 3">Belongs to the GrpE family.</text>
</comment>
<feature type="compositionally biased region" description="Polar residues" evidence="5">
    <location>
        <begin position="1013"/>
        <end position="1029"/>
    </location>
</feature>
<dbReference type="GO" id="GO:0000774">
    <property type="term" value="F:adenyl-nucleotide exchange factor activity"/>
    <property type="evidence" value="ECO:0007669"/>
    <property type="project" value="InterPro"/>
</dbReference>
<dbReference type="OrthoDB" id="201635at2759"/>
<protein>
    <recommendedName>
        <fullName evidence="8">GrpE protein homolog</fullName>
    </recommendedName>
</protein>
<dbReference type="CDD" id="cd00446">
    <property type="entry name" value="GrpE"/>
    <property type="match status" value="1"/>
</dbReference>
<dbReference type="SUPFAM" id="SSF51064">
    <property type="entry name" value="Head domain of nucleotide exchange factor GrpE"/>
    <property type="match status" value="1"/>
</dbReference>